<reference evidence="2" key="1">
    <citation type="submission" date="2013-01" db="EMBL/GenBank/DDBJ databases">
        <title>Draft Genome Sequence of a Mulberry Tree, Morus notabilis C.K. Schneid.</title>
        <authorList>
            <person name="He N."/>
            <person name="Zhao S."/>
        </authorList>
    </citation>
    <scope>NUCLEOTIDE SEQUENCE</scope>
</reference>
<dbReference type="Proteomes" id="UP000030645">
    <property type="component" value="Unassembled WGS sequence"/>
</dbReference>
<dbReference type="InterPro" id="IPR004127">
    <property type="entry name" value="Prefoldin_subunit_alpha"/>
</dbReference>
<dbReference type="EMBL" id="KE344391">
    <property type="protein sequence ID" value="EXB59953.1"/>
    <property type="molecule type" value="Genomic_DNA"/>
</dbReference>
<dbReference type="Gene3D" id="1.10.287.370">
    <property type="match status" value="1"/>
</dbReference>
<dbReference type="KEGG" id="mnt:21396261"/>
<dbReference type="GO" id="GO:0003712">
    <property type="term" value="F:transcription coregulator activity"/>
    <property type="evidence" value="ECO:0007669"/>
    <property type="project" value="TreeGrafter"/>
</dbReference>
<dbReference type="InterPro" id="IPR009053">
    <property type="entry name" value="Prefoldin"/>
</dbReference>
<dbReference type="OrthoDB" id="433124at2759"/>
<protein>
    <submittedName>
        <fullName evidence="1">Protein UXT-like protein</fullName>
    </submittedName>
</protein>
<dbReference type="PANTHER" id="PTHR13345">
    <property type="entry name" value="MEDIATOR OF RNA POLYMERASE II TRANSCRIPTION SUBUNIT 10"/>
    <property type="match status" value="1"/>
</dbReference>
<dbReference type="CDD" id="cd23158">
    <property type="entry name" value="Prefoldin_UXT"/>
    <property type="match status" value="1"/>
</dbReference>
<dbReference type="Pfam" id="PF02996">
    <property type="entry name" value="Prefoldin"/>
    <property type="match status" value="1"/>
</dbReference>
<evidence type="ECO:0000313" key="2">
    <source>
        <dbReference type="Proteomes" id="UP000030645"/>
    </source>
</evidence>
<name>W9R9K0_9ROSA</name>
<dbReference type="GO" id="GO:0009409">
    <property type="term" value="P:response to cold"/>
    <property type="evidence" value="ECO:0007669"/>
    <property type="project" value="UniProtKB-ARBA"/>
</dbReference>
<sequence length="136" mass="15707">MIFLTLWLQSSDLRRNIDNLEKNSVTSLGTPVNLGSEVYMQADIPDTKRIFVDIGLGFHVEFTWSETINYISQREEKLSRQTEEYTRLIASINARSSWYVPSSLSSLLCCFSAYIYCKSRRLLKLTICVYKSCNDP</sequence>
<organism evidence="1 2">
    <name type="scientific">Morus notabilis</name>
    <dbReference type="NCBI Taxonomy" id="981085"/>
    <lineage>
        <taxon>Eukaryota</taxon>
        <taxon>Viridiplantae</taxon>
        <taxon>Streptophyta</taxon>
        <taxon>Embryophyta</taxon>
        <taxon>Tracheophyta</taxon>
        <taxon>Spermatophyta</taxon>
        <taxon>Magnoliopsida</taxon>
        <taxon>eudicotyledons</taxon>
        <taxon>Gunneridae</taxon>
        <taxon>Pentapetalae</taxon>
        <taxon>rosids</taxon>
        <taxon>fabids</taxon>
        <taxon>Rosales</taxon>
        <taxon>Moraceae</taxon>
        <taxon>Moreae</taxon>
        <taxon>Morus</taxon>
    </lineage>
</organism>
<keyword evidence="2" id="KW-1185">Reference proteome</keyword>
<proteinExistence type="predicted"/>
<dbReference type="AlphaFoldDB" id="W9R9K0"/>
<dbReference type="eggNOG" id="KOG3047">
    <property type="taxonomic scope" value="Eukaryota"/>
</dbReference>
<evidence type="ECO:0000313" key="1">
    <source>
        <dbReference type="EMBL" id="EXB59953.1"/>
    </source>
</evidence>
<accession>W9R9K0</accession>
<gene>
    <name evidence="1" type="ORF">L484_013074</name>
</gene>
<dbReference type="GO" id="GO:0045944">
    <property type="term" value="P:positive regulation of transcription by RNA polymerase II"/>
    <property type="evidence" value="ECO:0007669"/>
    <property type="project" value="TreeGrafter"/>
</dbReference>
<dbReference type="GO" id="GO:0006457">
    <property type="term" value="P:protein folding"/>
    <property type="evidence" value="ECO:0007669"/>
    <property type="project" value="UniProtKB-ARBA"/>
</dbReference>
<dbReference type="SUPFAM" id="SSF46579">
    <property type="entry name" value="Prefoldin"/>
    <property type="match status" value="1"/>
</dbReference>
<dbReference type="GO" id="GO:0016592">
    <property type="term" value="C:mediator complex"/>
    <property type="evidence" value="ECO:0007669"/>
    <property type="project" value="TreeGrafter"/>
</dbReference>
<dbReference type="PANTHER" id="PTHR13345:SF9">
    <property type="entry name" value="PROTEIN UXT"/>
    <property type="match status" value="1"/>
</dbReference>